<dbReference type="SUPFAM" id="SSF53335">
    <property type="entry name" value="S-adenosyl-L-methionine-dependent methyltransferases"/>
    <property type="match status" value="1"/>
</dbReference>
<dbReference type="InterPro" id="IPR029063">
    <property type="entry name" value="SAM-dependent_MTases_sf"/>
</dbReference>
<accession>A0A9X1PW89</accession>
<organism evidence="2 3">
    <name type="scientific">Streptomyces muensis</name>
    <dbReference type="NCBI Taxonomy" id="1077944"/>
    <lineage>
        <taxon>Bacteria</taxon>
        <taxon>Bacillati</taxon>
        <taxon>Actinomycetota</taxon>
        <taxon>Actinomycetes</taxon>
        <taxon>Kitasatosporales</taxon>
        <taxon>Streptomycetaceae</taxon>
        <taxon>Streptomyces</taxon>
    </lineage>
</organism>
<name>A0A9X1PW89_STRM4</name>
<reference evidence="2" key="1">
    <citation type="submission" date="2022-01" db="EMBL/GenBank/DDBJ databases">
        <title>Draft Genome Sequences of Seven Type Strains of the Genus Streptomyces.</title>
        <authorList>
            <person name="Aziz S."/>
            <person name="Coretto E."/>
            <person name="Chronakova A."/>
            <person name="Sproer C."/>
            <person name="Huber K."/>
            <person name="Nouioui I."/>
            <person name="Gross H."/>
        </authorList>
    </citation>
    <scope>NUCLEOTIDE SEQUENCE</scope>
    <source>
        <strain evidence="2">DSM 103493</strain>
    </source>
</reference>
<dbReference type="Pfam" id="PF08241">
    <property type="entry name" value="Methyltransf_11"/>
    <property type="match status" value="1"/>
</dbReference>
<dbReference type="Proteomes" id="UP001139384">
    <property type="component" value="Unassembled WGS sequence"/>
</dbReference>
<dbReference type="InterPro" id="IPR013216">
    <property type="entry name" value="Methyltransf_11"/>
</dbReference>
<dbReference type="EMBL" id="JAKEIP010000040">
    <property type="protein sequence ID" value="MCF1594592.1"/>
    <property type="molecule type" value="Genomic_DNA"/>
</dbReference>
<evidence type="ECO:0000313" key="3">
    <source>
        <dbReference type="Proteomes" id="UP001139384"/>
    </source>
</evidence>
<feature type="domain" description="Methyltransferase type 11" evidence="1">
    <location>
        <begin position="12"/>
        <end position="54"/>
    </location>
</feature>
<dbReference type="GO" id="GO:0032259">
    <property type="term" value="P:methylation"/>
    <property type="evidence" value="ECO:0007669"/>
    <property type="project" value="UniProtKB-KW"/>
</dbReference>
<keyword evidence="2" id="KW-0489">Methyltransferase</keyword>
<evidence type="ECO:0000313" key="2">
    <source>
        <dbReference type="EMBL" id="MCF1594592.1"/>
    </source>
</evidence>
<dbReference type="GO" id="GO:0008757">
    <property type="term" value="F:S-adenosylmethionine-dependent methyltransferase activity"/>
    <property type="evidence" value="ECO:0007669"/>
    <property type="project" value="InterPro"/>
</dbReference>
<keyword evidence="3" id="KW-1185">Reference proteome</keyword>
<keyword evidence="2" id="KW-0808">Transferase</keyword>
<sequence>MIAQRPAGSAPALQASAESIPLPDDSADAVMALLTVHHWSDLEAGIGELRRIARERIVILTFDPDVNHRFWLLEEYLPQAAVFDSTRAVAVDRLVTLLGGARVETVPVPHDCTDGFLAAYWRRPEAYLDPQVRAGISLFAQISDDVLRPGLARLEDDLSCGRWHDRHADLLGREALDAGYRLVVAELEKQQGQVSR</sequence>
<protein>
    <submittedName>
        <fullName evidence="2">Class I SAM-dependent methyltransferase</fullName>
    </submittedName>
</protein>
<gene>
    <name evidence="2" type="ORF">L0P92_13595</name>
</gene>
<comment type="caution">
    <text evidence="2">The sequence shown here is derived from an EMBL/GenBank/DDBJ whole genome shotgun (WGS) entry which is preliminary data.</text>
</comment>
<dbReference type="AlphaFoldDB" id="A0A9X1PW89"/>
<proteinExistence type="predicted"/>
<dbReference type="Gene3D" id="3.40.50.150">
    <property type="entry name" value="Vaccinia Virus protein VP39"/>
    <property type="match status" value="1"/>
</dbReference>
<evidence type="ECO:0000259" key="1">
    <source>
        <dbReference type="Pfam" id="PF08241"/>
    </source>
</evidence>